<keyword evidence="3" id="KW-0732">Signal</keyword>
<evidence type="ECO:0000256" key="2">
    <source>
        <dbReference type="SAM" id="Phobius"/>
    </source>
</evidence>
<evidence type="ECO:0000313" key="4">
    <source>
        <dbReference type="EMBL" id="PLB49098.1"/>
    </source>
</evidence>
<dbReference type="VEuPathDB" id="FungiDB:P170DRAFT_436742"/>
<gene>
    <name evidence="4" type="ORF">P170DRAFT_436742</name>
</gene>
<keyword evidence="5" id="KW-1185">Reference proteome</keyword>
<comment type="caution">
    <text evidence="4">The sequence shown here is derived from an EMBL/GenBank/DDBJ whole genome shotgun (WGS) entry which is preliminary data.</text>
</comment>
<name>A0A2I2G8A0_9EURO</name>
<sequence>MTLPRPSLLSYRHLPFLLLLLSTPIQAWTFVWRNSTGANVAHENKNATCVRIYHQKDLQFSWDPEGPWCLRIWREAECENMIGWECENTRWRKDATRNLSAYDVYPMPEDSVRKFVSTETTGTMTMISTIVSETSTTSEATTSDKGASASATGATPTPTGEASEDGDGGGALSGGAIAGIVVGGVAGVVVLATVFFLWGRRRSHPGTVDEPAGGVSDIPEQLAHEDSRGQFPGSGHGSGPGSGYSYDTSGPQMMETTLVASSDSASRYHPGANVHRPGRRLPVELPGEMGGVELSNSRQLMEMDGEGYVKRSRSSSIAKE</sequence>
<keyword evidence="2" id="KW-1133">Transmembrane helix</keyword>
<keyword evidence="2" id="KW-0472">Membrane</keyword>
<evidence type="ECO:0008006" key="6">
    <source>
        <dbReference type="Google" id="ProtNLM"/>
    </source>
</evidence>
<feature type="signal peptide" evidence="3">
    <location>
        <begin position="1"/>
        <end position="27"/>
    </location>
</feature>
<organism evidence="4 5">
    <name type="scientific">Aspergillus steynii IBT 23096</name>
    <dbReference type="NCBI Taxonomy" id="1392250"/>
    <lineage>
        <taxon>Eukaryota</taxon>
        <taxon>Fungi</taxon>
        <taxon>Dikarya</taxon>
        <taxon>Ascomycota</taxon>
        <taxon>Pezizomycotina</taxon>
        <taxon>Eurotiomycetes</taxon>
        <taxon>Eurotiomycetidae</taxon>
        <taxon>Eurotiales</taxon>
        <taxon>Aspergillaceae</taxon>
        <taxon>Aspergillus</taxon>
        <taxon>Aspergillus subgen. Circumdati</taxon>
    </lineage>
</organism>
<feature type="chain" id="PRO_5014167039" description="Mid2 domain-containing protein" evidence="3">
    <location>
        <begin position="28"/>
        <end position="320"/>
    </location>
</feature>
<feature type="region of interest" description="Disordered" evidence="1">
    <location>
        <begin position="131"/>
        <end position="168"/>
    </location>
</feature>
<dbReference type="Proteomes" id="UP000234275">
    <property type="component" value="Unassembled WGS sequence"/>
</dbReference>
<keyword evidence="2" id="KW-0812">Transmembrane</keyword>
<reference evidence="4 5" key="1">
    <citation type="submission" date="2016-12" db="EMBL/GenBank/DDBJ databases">
        <title>The genomes of Aspergillus section Nigri reveals drivers in fungal speciation.</title>
        <authorList>
            <consortium name="DOE Joint Genome Institute"/>
            <person name="Vesth T.C."/>
            <person name="Nybo J."/>
            <person name="Theobald S."/>
            <person name="Brandl J."/>
            <person name="Frisvad J.C."/>
            <person name="Nielsen K.F."/>
            <person name="Lyhne E.K."/>
            <person name="Kogle M.E."/>
            <person name="Kuo A."/>
            <person name="Riley R."/>
            <person name="Clum A."/>
            <person name="Nolan M."/>
            <person name="Lipzen A."/>
            <person name="Salamov A."/>
            <person name="Henrissat B."/>
            <person name="Wiebenga A."/>
            <person name="De Vries R.P."/>
            <person name="Grigoriev I.V."/>
            <person name="Mortensen U.H."/>
            <person name="Andersen M.R."/>
            <person name="Baker S.E."/>
        </authorList>
    </citation>
    <scope>NUCLEOTIDE SEQUENCE [LARGE SCALE GENOMIC DNA]</scope>
    <source>
        <strain evidence="4 5">IBT 23096</strain>
    </source>
</reference>
<feature type="region of interest" description="Disordered" evidence="1">
    <location>
        <begin position="263"/>
        <end position="285"/>
    </location>
</feature>
<dbReference type="RefSeq" id="XP_024704400.1">
    <property type="nucleotide sequence ID" value="XM_024849212.1"/>
</dbReference>
<evidence type="ECO:0000313" key="5">
    <source>
        <dbReference type="Proteomes" id="UP000234275"/>
    </source>
</evidence>
<feature type="transmembrane region" description="Helical" evidence="2">
    <location>
        <begin position="176"/>
        <end position="198"/>
    </location>
</feature>
<proteinExistence type="predicted"/>
<evidence type="ECO:0000256" key="3">
    <source>
        <dbReference type="SAM" id="SignalP"/>
    </source>
</evidence>
<accession>A0A2I2G8A0</accession>
<dbReference type="OrthoDB" id="4505626at2759"/>
<dbReference type="PANTHER" id="PTHR16861:SF4">
    <property type="entry name" value="SH3 DOMAIN PROTEIN (AFU_ORTHOLOGUE AFUA_1G13610)"/>
    <property type="match status" value="1"/>
</dbReference>
<dbReference type="STRING" id="1392250.A0A2I2G8A0"/>
<feature type="compositionally biased region" description="Low complexity" evidence="1">
    <location>
        <begin position="131"/>
        <end position="161"/>
    </location>
</feature>
<dbReference type="PANTHER" id="PTHR16861">
    <property type="entry name" value="GLYCOPROTEIN 38"/>
    <property type="match status" value="1"/>
</dbReference>
<protein>
    <recommendedName>
        <fullName evidence="6">Mid2 domain-containing protein</fullName>
    </recommendedName>
</protein>
<dbReference type="AlphaFoldDB" id="A0A2I2G8A0"/>
<dbReference type="GeneID" id="36556911"/>
<dbReference type="EMBL" id="MSFO01000004">
    <property type="protein sequence ID" value="PLB49098.1"/>
    <property type="molecule type" value="Genomic_DNA"/>
</dbReference>
<evidence type="ECO:0000256" key="1">
    <source>
        <dbReference type="SAM" id="MobiDB-lite"/>
    </source>
</evidence>